<dbReference type="Proteomes" id="UP000807353">
    <property type="component" value="Unassembled WGS sequence"/>
</dbReference>
<protein>
    <submittedName>
        <fullName evidence="2">Uncharacterized protein</fullName>
    </submittedName>
</protein>
<feature type="region of interest" description="Disordered" evidence="1">
    <location>
        <begin position="406"/>
        <end position="432"/>
    </location>
</feature>
<evidence type="ECO:0000313" key="2">
    <source>
        <dbReference type="EMBL" id="KAF9468494.1"/>
    </source>
</evidence>
<accession>A0A9P5YH26</accession>
<dbReference type="PANTHER" id="PTHR14659:SF1">
    <property type="entry name" value="ALPHA- AND GAMMA-ADAPTIN-BINDING PROTEIN P34"/>
    <property type="match status" value="1"/>
</dbReference>
<dbReference type="EMBL" id="MU150232">
    <property type="protein sequence ID" value="KAF9468494.1"/>
    <property type="molecule type" value="Genomic_DNA"/>
</dbReference>
<evidence type="ECO:0000256" key="1">
    <source>
        <dbReference type="SAM" id="MobiDB-lite"/>
    </source>
</evidence>
<sequence>MATAKELDTSLLNTSCRILVLSCSLIQATSLAHRIISLGNGSPSPPPPENKAEDSASSSFLGSSYPTKIPWKISNKYYNADVHFAMLTVHGLDTQHFLGVPAVIFVWAEGQSYQDDITRISQEMTDFEPEVCLAIKVSPISTSVDSPSRDGDDDVEDNSDVDSFLSSHGFEYIDATKEASKSSGSEGGRIHPEGISRLPRVLDALGTIMWPSMRKNSRNHTQRADDQNKQQGLLDWSQSSFDNSIATIEGVVNNSTDQLLDGTDDLQLEMRKLARWLEEDSLPHQDPWQSAVSTGAISTSPGSAEFTDATLNENKEAFVSGFDDDFTVFVSAPPADPADYSGSSSPDISPWNPSASLAPEPVRNLYRTLGSVSDFGGSDDGEQMAEIHDIDLPTETEIQATSLRIFGTSALPERPTSQSRDSTLHTTAEPESVPLESKIDVGLGEADDKLYDIAPFDLARVLSALQEMKAEISSMGDEAERRKAAAKVALGLVYGLEADGGVHTEPS</sequence>
<name>A0A9P5YH26_9AGAR</name>
<dbReference type="OrthoDB" id="10261384at2759"/>
<evidence type="ECO:0000313" key="3">
    <source>
        <dbReference type="Proteomes" id="UP000807353"/>
    </source>
</evidence>
<gene>
    <name evidence="2" type="ORF">BDZ94DRAFT_1208571</name>
</gene>
<keyword evidence="3" id="KW-1185">Reference proteome</keyword>
<dbReference type="PANTHER" id="PTHR14659">
    <property type="entry name" value="ALPHA- AND GAMMA-ADAPTIN-BINDING PROTEIN P34"/>
    <property type="match status" value="1"/>
</dbReference>
<feature type="region of interest" description="Disordered" evidence="1">
    <location>
        <begin position="39"/>
        <end position="61"/>
    </location>
</feature>
<proteinExistence type="predicted"/>
<reference evidence="2" key="1">
    <citation type="submission" date="2020-11" db="EMBL/GenBank/DDBJ databases">
        <authorList>
            <consortium name="DOE Joint Genome Institute"/>
            <person name="Ahrendt S."/>
            <person name="Riley R."/>
            <person name="Andreopoulos W."/>
            <person name="Labutti K."/>
            <person name="Pangilinan J."/>
            <person name="Ruiz-Duenas F.J."/>
            <person name="Barrasa J.M."/>
            <person name="Sanchez-Garcia M."/>
            <person name="Camarero S."/>
            <person name="Miyauchi S."/>
            <person name="Serrano A."/>
            <person name="Linde D."/>
            <person name="Babiker R."/>
            <person name="Drula E."/>
            <person name="Ayuso-Fernandez I."/>
            <person name="Pacheco R."/>
            <person name="Padilla G."/>
            <person name="Ferreira P."/>
            <person name="Barriuso J."/>
            <person name="Kellner H."/>
            <person name="Castanera R."/>
            <person name="Alfaro M."/>
            <person name="Ramirez L."/>
            <person name="Pisabarro A.G."/>
            <person name="Kuo A."/>
            <person name="Tritt A."/>
            <person name="Lipzen A."/>
            <person name="He G."/>
            <person name="Yan M."/>
            <person name="Ng V."/>
            <person name="Cullen D."/>
            <person name="Martin F."/>
            <person name="Rosso M.-N."/>
            <person name="Henrissat B."/>
            <person name="Hibbett D."/>
            <person name="Martinez A.T."/>
            <person name="Grigoriev I.V."/>
        </authorList>
    </citation>
    <scope>NUCLEOTIDE SEQUENCE</scope>
    <source>
        <strain evidence="2">CBS 247.69</strain>
    </source>
</reference>
<dbReference type="InterPro" id="IPR019341">
    <property type="entry name" value="Alpha/Gamma-adaptin-bd_p34"/>
</dbReference>
<dbReference type="AlphaFoldDB" id="A0A9P5YH26"/>
<organism evidence="2 3">
    <name type="scientific">Collybia nuda</name>
    <dbReference type="NCBI Taxonomy" id="64659"/>
    <lineage>
        <taxon>Eukaryota</taxon>
        <taxon>Fungi</taxon>
        <taxon>Dikarya</taxon>
        <taxon>Basidiomycota</taxon>
        <taxon>Agaricomycotina</taxon>
        <taxon>Agaricomycetes</taxon>
        <taxon>Agaricomycetidae</taxon>
        <taxon>Agaricales</taxon>
        <taxon>Tricholomatineae</taxon>
        <taxon>Clitocybaceae</taxon>
        <taxon>Collybia</taxon>
    </lineage>
</organism>
<comment type="caution">
    <text evidence="2">The sequence shown here is derived from an EMBL/GenBank/DDBJ whole genome shotgun (WGS) entry which is preliminary data.</text>
</comment>
<feature type="compositionally biased region" description="Polar residues" evidence="1">
    <location>
        <begin position="415"/>
        <end position="426"/>
    </location>
</feature>